<keyword evidence="1" id="KW-0378">Hydrolase</keyword>
<keyword evidence="6" id="KW-1185">Reference proteome</keyword>
<evidence type="ECO:0000256" key="2">
    <source>
        <dbReference type="ARBA" id="ARBA00023295"/>
    </source>
</evidence>
<feature type="region of interest" description="Disordered" evidence="3">
    <location>
        <begin position="83"/>
        <end position="112"/>
    </location>
</feature>
<dbReference type="Proteomes" id="UP001321477">
    <property type="component" value="Chromosome"/>
</dbReference>
<sequence>MSVPVILDCDPGHDDVFALWLAAGHPAIDLLAVTTVGGNVPIEHTSRNARVALSVAGVVGVPVAAGAAGPLVRELQTAEWIHGENGLGGPELPDPDRPDPVTGRTPVPLDPRRATDLMADTLVAASASVAIVATGPLTNVALLLRERPDLVPRIREVVWMGGSTDRGNATPYAEFNALVDPEALDAVLGSGIRFTMVGLNVTHRALVTPAVRARLAALGTRTAAFGDELLEFFCRTNDEVFGMPDGPLHDPVAVAVLADPGALEVVRTRLDVELAGTETVGATSVDLDGMLSREPNAFVAVGLDVDRFWAGVAEAIERLA</sequence>
<dbReference type="CDD" id="cd02651">
    <property type="entry name" value="nuc_hydro_IU_UC_XIUA"/>
    <property type="match status" value="1"/>
</dbReference>
<evidence type="ECO:0000256" key="1">
    <source>
        <dbReference type="ARBA" id="ARBA00022801"/>
    </source>
</evidence>
<name>A0ABM8H2T7_9MICO</name>
<dbReference type="InterPro" id="IPR023186">
    <property type="entry name" value="IUNH"/>
</dbReference>
<dbReference type="PANTHER" id="PTHR12304">
    <property type="entry name" value="INOSINE-URIDINE PREFERRING NUCLEOSIDE HYDROLASE"/>
    <property type="match status" value="1"/>
</dbReference>
<evidence type="ECO:0000259" key="4">
    <source>
        <dbReference type="Pfam" id="PF01156"/>
    </source>
</evidence>
<protein>
    <submittedName>
        <fullName evidence="5">Ribosylpyrimidine nucleosidase</fullName>
    </submittedName>
</protein>
<dbReference type="PANTHER" id="PTHR12304:SF4">
    <property type="entry name" value="URIDINE NUCLEOSIDASE"/>
    <property type="match status" value="1"/>
</dbReference>
<gene>
    <name evidence="5" type="ORF">GCM10025870_21340</name>
</gene>
<reference evidence="6" key="1">
    <citation type="journal article" date="2019" name="Int. J. Syst. Evol. Microbiol.">
        <title>The Global Catalogue of Microorganisms (GCM) 10K type strain sequencing project: providing services to taxonomists for standard genome sequencing and annotation.</title>
        <authorList>
            <consortium name="The Broad Institute Genomics Platform"/>
            <consortium name="The Broad Institute Genome Sequencing Center for Infectious Disease"/>
            <person name="Wu L."/>
            <person name="Ma J."/>
        </authorList>
    </citation>
    <scope>NUCLEOTIDE SEQUENCE [LARGE SCALE GENOMIC DNA]</scope>
    <source>
        <strain evidence="6">NBRC 109019</strain>
    </source>
</reference>
<keyword evidence="2" id="KW-0326">Glycosidase</keyword>
<dbReference type="Gene3D" id="3.90.245.10">
    <property type="entry name" value="Ribonucleoside hydrolase-like"/>
    <property type="match status" value="1"/>
</dbReference>
<evidence type="ECO:0000256" key="3">
    <source>
        <dbReference type="SAM" id="MobiDB-lite"/>
    </source>
</evidence>
<organism evidence="5 6">
    <name type="scientific">Agromyces marinus</name>
    <dbReference type="NCBI Taxonomy" id="1389020"/>
    <lineage>
        <taxon>Bacteria</taxon>
        <taxon>Bacillati</taxon>
        <taxon>Actinomycetota</taxon>
        <taxon>Actinomycetes</taxon>
        <taxon>Micrococcales</taxon>
        <taxon>Microbacteriaceae</taxon>
        <taxon>Agromyces</taxon>
    </lineage>
</organism>
<dbReference type="RefSeq" id="WP_234660099.1">
    <property type="nucleotide sequence ID" value="NZ_AP027734.1"/>
</dbReference>
<dbReference type="InterPro" id="IPR036452">
    <property type="entry name" value="Ribo_hydro-like"/>
</dbReference>
<dbReference type="SUPFAM" id="SSF53590">
    <property type="entry name" value="Nucleoside hydrolase"/>
    <property type="match status" value="1"/>
</dbReference>
<evidence type="ECO:0000313" key="6">
    <source>
        <dbReference type="Proteomes" id="UP001321477"/>
    </source>
</evidence>
<evidence type="ECO:0000313" key="5">
    <source>
        <dbReference type="EMBL" id="BDZ55061.1"/>
    </source>
</evidence>
<dbReference type="InterPro" id="IPR001910">
    <property type="entry name" value="Inosine/uridine_hydrolase_dom"/>
</dbReference>
<dbReference type="Pfam" id="PF01156">
    <property type="entry name" value="IU_nuc_hydro"/>
    <property type="match status" value="1"/>
</dbReference>
<feature type="domain" description="Inosine/uridine-preferring nucleoside hydrolase" evidence="4">
    <location>
        <begin position="5"/>
        <end position="310"/>
    </location>
</feature>
<proteinExistence type="predicted"/>
<dbReference type="EMBL" id="AP027734">
    <property type="protein sequence ID" value="BDZ55061.1"/>
    <property type="molecule type" value="Genomic_DNA"/>
</dbReference>
<accession>A0ABM8H2T7</accession>